<dbReference type="Proteomes" id="UP000188605">
    <property type="component" value="Unassembled WGS sequence"/>
</dbReference>
<keyword evidence="2" id="KW-1185">Reference proteome</keyword>
<evidence type="ECO:0000313" key="2">
    <source>
        <dbReference type="Proteomes" id="UP000188605"/>
    </source>
</evidence>
<evidence type="ECO:0000313" key="1">
    <source>
        <dbReference type="EMBL" id="ONI42435.1"/>
    </source>
</evidence>
<proteinExistence type="predicted"/>
<dbReference type="EMBL" id="LJDB01000013">
    <property type="protein sequence ID" value="ONI42435.1"/>
    <property type="molecule type" value="Genomic_DNA"/>
</dbReference>
<sequence length="72" mass="8115">MHIRKEIKNHSGTIGYELSDGTQVNVEETINLAKNNLLNNIVVDQDNVGNDYIYSANNEVDSLPIITQVNWD</sequence>
<gene>
    <name evidence="1" type="ORF">AN396_01785</name>
</gene>
<accession>A0ACC8XG74</accession>
<reference evidence="1" key="1">
    <citation type="submission" date="2016-08" db="EMBL/GenBank/DDBJ databases">
        <authorList>
            <person name="Ngugi D.K."/>
            <person name="Miyake S."/>
            <person name="Stingl U."/>
        </authorList>
    </citation>
    <scope>NUCLEOTIDE SEQUENCE</scope>
    <source>
        <strain evidence="1">SCG-B11WGA-EpuloA1</strain>
    </source>
</reference>
<organism evidence="1 2">
    <name type="scientific">Candidatus Epulonipiscium fishelsonii</name>
    <dbReference type="NCBI Taxonomy" id="77094"/>
    <lineage>
        <taxon>Bacteria</taxon>
        <taxon>Bacillati</taxon>
        <taxon>Bacillota</taxon>
        <taxon>Clostridia</taxon>
        <taxon>Lachnospirales</taxon>
        <taxon>Lachnospiraceae</taxon>
        <taxon>Candidatus Epulonipiscium</taxon>
    </lineage>
</organism>
<protein>
    <submittedName>
        <fullName evidence="1">Uncharacterized protein</fullName>
    </submittedName>
</protein>
<name>A0ACC8XG74_9FIRM</name>
<comment type="caution">
    <text evidence="1">The sequence shown here is derived from an EMBL/GenBank/DDBJ whole genome shotgun (WGS) entry which is preliminary data.</text>
</comment>